<protein>
    <recommendedName>
        <fullName evidence="2">SET domain-containing protein</fullName>
    </recommendedName>
</protein>
<dbReference type="OrthoDB" id="265717at2759"/>
<name>A0A8T2SA18_CERRI</name>
<organism evidence="3 4">
    <name type="scientific">Ceratopteris richardii</name>
    <name type="common">Triangle waterfern</name>
    <dbReference type="NCBI Taxonomy" id="49495"/>
    <lineage>
        <taxon>Eukaryota</taxon>
        <taxon>Viridiplantae</taxon>
        <taxon>Streptophyta</taxon>
        <taxon>Embryophyta</taxon>
        <taxon>Tracheophyta</taxon>
        <taxon>Polypodiopsida</taxon>
        <taxon>Polypodiidae</taxon>
        <taxon>Polypodiales</taxon>
        <taxon>Pteridineae</taxon>
        <taxon>Pteridaceae</taxon>
        <taxon>Parkerioideae</taxon>
        <taxon>Ceratopteris</taxon>
    </lineage>
</organism>
<dbReference type="Gene3D" id="2.170.270.10">
    <property type="entry name" value="SET domain"/>
    <property type="match status" value="1"/>
</dbReference>
<dbReference type="SUPFAM" id="SSF82199">
    <property type="entry name" value="SET domain"/>
    <property type="match status" value="1"/>
</dbReference>
<proteinExistence type="predicted"/>
<dbReference type="InterPro" id="IPR044238">
    <property type="entry name" value="ASHR2-like"/>
</dbReference>
<feature type="domain" description="SET" evidence="2">
    <location>
        <begin position="1"/>
        <end position="262"/>
    </location>
</feature>
<dbReference type="InterPro" id="IPR046341">
    <property type="entry name" value="SET_dom_sf"/>
</dbReference>
<evidence type="ECO:0000313" key="3">
    <source>
        <dbReference type="EMBL" id="KAH7314840.1"/>
    </source>
</evidence>
<dbReference type="CDD" id="cd20071">
    <property type="entry name" value="SET_SMYD"/>
    <property type="match status" value="1"/>
</dbReference>
<dbReference type="EMBL" id="CM035426">
    <property type="protein sequence ID" value="KAH7314840.1"/>
    <property type="molecule type" value="Genomic_DNA"/>
</dbReference>
<dbReference type="PANTHER" id="PTHR47420">
    <property type="entry name" value="HISTONE-LYSINE N-METHYLTRANSFERASE ASHR2"/>
    <property type="match status" value="1"/>
</dbReference>
<evidence type="ECO:0000259" key="2">
    <source>
        <dbReference type="PROSITE" id="PS50280"/>
    </source>
</evidence>
<dbReference type="PROSITE" id="PS50280">
    <property type="entry name" value="SET"/>
    <property type="match status" value="1"/>
</dbReference>
<gene>
    <name evidence="3" type="ORF">KP509_21G023200</name>
</gene>
<keyword evidence="4" id="KW-1185">Reference proteome</keyword>
<dbReference type="Pfam" id="PF00856">
    <property type="entry name" value="SET"/>
    <property type="match status" value="1"/>
</dbReference>
<dbReference type="AlphaFoldDB" id="A0A8T2SA18"/>
<dbReference type="InterPro" id="IPR001214">
    <property type="entry name" value="SET_dom"/>
</dbReference>
<comment type="caution">
    <text evidence="3">The sequence shown here is derived from an EMBL/GenBank/DDBJ whole genome shotgun (WGS) entry which is preliminary data.</text>
</comment>
<dbReference type="SMART" id="SM00317">
    <property type="entry name" value="SET"/>
    <property type="match status" value="1"/>
</dbReference>
<dbReference type="Gene3D" id="1.10.220.160">
    <property type="match status" value="1"/>
</dbReference>
<accession>A0A8T2SA18</accession>
<sequence length="396" mass="44145">MSEASGSMLKQATLSARGRGLVASHAIKAGEILLQEPHLLLYLDAAFASLNAVCFHCTRLDPSPKGTGSWTICPVCQTATFCSLDCATSSSSSTHTSFVCKALSLLRLSTLDLDLQTQARYLIAAYNLAVLSPHDFQQLLALEGDGPVDEKANVLHTFLSEVIRHWQVETQRLPSWSLHFVASLLVKDQRNAFGLSTYFSDTHLRQVRAYAIYAQASFFNHDCLPNACRFDYIDRPGVGSTDIIIRALHDIPDGAEICISYFPINWSLTERQKKLRDEYGFICKCERCQVEEGWSDEDIAEQGEEISVERDTSEEGDEDMEATDEEVMDAEEDLQGSFPHAMFFAKYLCPHEGCGGTLAPLPPNQGRAVIMECNVCGQLRSEEEFLREIEEYRVSS</sequence>
<dbReference type="PANTHER" id="PTHR47420:SF3">
    <property type="entry name" value="HISTONE-LYSINE N-METHYLTRANSFERASE ASHR2"/>
    <property type="match status" value="1"/>
</dbReference>
<dbReference type="Gene3D" id="6.10.140.2220">
    <property type="match status" value="1"/>
</dbReference>
<dbReference type="Proteomes" id="UP000825935">
    <property type="component" value="Chromosome 21"/>
</dbReference>
<reference evidence="3" key="1">
    <citation type="submission" date="2021-08" db="EMBL/GenBank/DDBJ databases">
        <title>WGS assembly of Ceratopteris richardii.</title>
        <authorList>
            <person name="Marchant D.B."/>
            <person name="Chen G."/>
            <person name="Jenkins J."/>
            <person name="Shu S."/>
            <person name="Leebens-Mack J."/>
            <person name="Grimwood J."/>
            <person name="Schmutz J."/>
            <person name="Soltis P."/>
            <person name="Soltis D."/>
            <person name="Chen Z.-H."/>
        </authorList>
    </citation>
    <scope>NUCLEOTIDE SEQUENCE</scope>
    <source>
        <strain evidence="3">Whitten #5841</strain>
        <tissue evidence="3">Leaf</tissue>
    </source>
</reference>
<dbReference type="OMA" id="VIRMIHD"/>
<feature type="region of interest" description="Disordered" evidence="1">
    <location>
        <begin position="299"/>
        <end position="322"/>
    </location>
</feature>
<evidence type="ECO:0000256" key="1">
    <source>
        <dbReference type="SAM" id="MobiDB-lite"/>
    </source>
</evidence>
<evidence type="ECO:0000313" key="4">
    <source>
        <dbReference type="Proteomes" id="UP000825935"/>
    </source>
</evidence>